<dbReference type="InParanoid" id="W0RGS3"/>
<evidence type="ECO:0000313" key="2">
    <source>
        <dbReference type="Proteomes" id="UP000019151"/>
    </source>
</evidence>
<dbReference type="EMBL" id="CP007128">
    <property type="protein sequence ID" value="AHG88598.1"/>
    <property type="molecule type" value="Genomic_DNA"/>
</dbReference>
<dbReference type="AlphaFoldDB" id="W0RGS3"/>
<evidence type="ECO:0008006" key="3">
    <source>
        <dbReference type="Google" id="ProtNLM"/>
    </source>
</evidence>
<evidence type="ECO:0000313" key="1">
    <source>
        <dbReference type="EMBL" id="AHG88598.1"/>
    </source>
</evidence>
<dbReference type="HOGENOM" id="CLU_074582_1_0_0"/>
<dbReference type="InterPro" id="IPR018708">
    <property type="entry name" value="DUF2225"/>
</dbReference>
<accession>W0RGS3</accession>
<gene>
    <name evidence="1" type="ORF">J421_1061</name>
</gene>
<organism evidence="1 2">
    <name type="scientific">Gemmatirosa kalamazoonensis</name>
    <dbReference type="NCBI Taxonomy" id="861299"/>
    <lineage>
        <taxon>Bacteria</taxon>
        <taxon>Pseudomonadati</taxon>
        <taxon>Gemmatimonadota</taxon>
        <taxon>Gemmatimonadia</taxon>
        <taxon>Gemmatimonadales</taxon>
        <taxon>Gemmatimonadaceae</taxon>
        <taxon>Gemmatirosa</taxon>
    </lineage>
</organism>
<dbReference type="eggNOG" id="COG1655">
    <property type="taxonomic scope" value="Bacteria"/>
</dbReference>
<keyword evidence="2" id="KW-1185">Reference proteome</keyword>
<dbReference type="RefSeq" id="WP_025410129.1">
    <property type="nucleotide sequence ID" value="NZ_CP007128.1"/>
</dbReference>
<dbReference type="Pfam" id="PF09986">
    <property type="entry name" value="DUF2225"/>
    <property type="match status" value="1"/>
</dbReference>
<dbReference type="STRING" id="861299.J421_1061"/>
<name>W0RGS3_9BACT</name>
<dbReference type="KEGG" id="gba:J421_1061"/>
<sequence length="217" mass="24745">MTTLQQIELQCPVCETRFRSQAVVSTNSFGGKRTDFHERAAGTQPLPYLVHTCNRCGYTGAERDFTEEAEVTPILREHVWSELAPVIGKAPITGSEKYEAAAKVAEWQGLEPRHVADLLLRAAWCCVDEGDIEAERFFRRKAAWAFEKALESWDGVAREERAVLTYLVGELWRRVGDAKSARDWFDKVPAEIVEQATQQWVLDAARQQRDCPREWFG</sequence>
<proteinExistence type="predicted"/>
<dbReference type="OrthoDB" id="9780343at2"/>
<dbReference type="Proteomes" id="UP000019151">
    <property type="component" value="Chromosome"/>
</dbReference>
<reference evidence="1 2" key="1">
    <citation type="journal article" date="2014" name="Genome Announc.">
        <title>Genome Sequence and Methylome of Soil Bacterium Gemmatirosa kalamazoonensis KBS708T, a Member of the Rarely Cultivated Gemmatimonadetes Phylum.</title>
        <authorList>
            <person name="Debruyn J.M."/>
            <person name="Radosevich M."/>
            <person name="Wommack K.E."/>
            <person name="Polson S.W."/>
            <person name="Hauser L.J."/>
            <person name="Fawaz M.N."/>
            <person name="Korlach J."/>
            <person name="Tsai Y.C."/>
        </authorList>
    </citation>
    <scope>NUCLEOTIDE SEQUENCE [LARGE SCALE GENOMIC DNA]</scope>
    <source>
        <strain evidence="1 2">KBS708</strain>
    </source>
</reference>
<protein>
    <recommendedName>
        <fullName evidence="3">DUF2225 domain-containing protein</fullName>
    </recommendedName>
</protein>